<evidence type="ECO:0000256" key="1">
    <source>
        <dbReference type="SAM" id="MobiDB-lite"/>
    </source>
</evidence>
<keyword evidence="3" id="KW-1185">Reference proteome</keyword>
<feature type="region of interest" description="Disordered" evidence="1">
    <location>
        <begin position="32"/>
        <end position="76"/>
    </location>
</feature>
<name>A0A2I0ABK3_9ASPA</name>
<gene>
    <name evidence="2" type="ORF">AXF42_Ash001912</name>
</gene>
<protein>
    <submittedName>
        <fullName evidence="2">Uncharacterized protein</fullName>
    </submittedName>
</protein>
<sequence>MGYCATSTSEDTDISSSVAALSSYATMNLYDNHDEHRADGDDKEVGDDIVQEDAHPRRGKGVNRGAEIPKSPSERP</sequence>
<organism evidence="2 3">
    <name type="scientific">Apostasia shenzhenica</name>
    <dbReference type="NCBI Taxonomy" id="1088818"/>
    <lineage>
        <taxon>Eukaryota</taxon>
        <taxon>Viridiplantae</taxon>
        <taxon>Streptophyta</taxon>
        <taxon>Embryophyta</taxon>
        <taxon>Tracheophyta</taxon>
        <taxon>Spermatophyta</taxon>
        <taxon>Magnoliopsida</taxon>
        <taxon>Liliopsida</taxon>
        <taxon>Asparagales</taxon>
        <taxon>Orchidaceae</taxon>
        <taxon>Apostasioideae</taxon>
        <taxon>Apostasia</taxon>
    </lineage>
</organism>
<accession>A0A2I0ABK3</accession>
<feature type="compositionally biased region" description="Acidic residues" evidence="1">
    <location>
        <begin position="41"/>
        <end position="51"/>
    </location>
</feature>
<reference evidence="2 3" key="1">
    <citation type="journal article" date="2017" name="Nature">
        <title>The Apostasia genome and the evolution of orchids.</title>
        <authorList>
            <person name="Zhang G.Q."/>
            <person name="Liu K.W."/>
            <person name="Li Z."/>
            <person name="Lohaus R."/>
            <person name="Hsiao Y.Y."/>
            <person name="Niu S.C."/>
            <person name="Wang J.Y."/>
            <person name="Lin Y.C."/>
            <person name="Xu Q."/>
            <person name="Chen L.J."/>
            <person name="Yoshida K."/>
            <person name="Fujiwara S."/>
            <person name="Wang Z.W."/>
            <person name="Zhang Y.Q."/>
            <person name="Mitsuda N."/>
            <person name="Wang M."/>
            <person name="Liu G.H."/>
            <person name="Pecoraro L."/>
            <person name="Huang H.X."/>
            <person name="Xiao X.J."/>
            <person name="Lin M."/>
            <person name="Wu X.Y."/>
            <person name="Wu W.L."/>
            <person name="Chen Y.Y."/>
            <person name="Chang S.B."/>
            <person name="Sakamoto S."/>
            <person name="Ohme-Takagi M."/>
            <person name="Yagi M."/>
            <person name="Zeng S.J."/>
            <person name="Shen C.Y."/>
            <person name="Yeh C.M."/>
            <person name="Luo Y.B."/>
            <person name="Tsai W.C."/>
            <person name="Van de Peer Y."/>
            <person name="Liu Z.J."/>
        </authorList>
    </citation>
    <scope>NUCLEOTIDE SEQUENCE [LARGE SCALE GENOMIC DNA]</scope>
    <source>
        <strain evidence="3">cv. Shenzhen</strain>
        <tissue evidence="2">Stem</tissue>
    </source>
</reference>
<evidence type="ECO:0000313" key="2">
    <source>
        <dbReference type="EMBL" id="PKA52931.1"/>
    </source>
</evidence>
<dbReference type="AlphaFoldDB" id="A0A2I0ABK3"/>
<dbReference type="EMBL" id="KZ452001">
    <property type="protein sequence ID" value="PKA52931.1"/>
    <property type="molecule type" value="Genomic_DNA"/>
</dbReference>
<proteinExistence type="predicted"/>
<evidence type="ECO:0000313" key="3">
    <source>
        <dbReference type="Proteomes" id="UP000236161"/>
    </source>
</evidence>
<dbReference type="Proteomes" id="UP000236161">
    <property type="component" value="Unassembled WGS sequence"/>
</dbReference>